<accession>A0ABX0RA82</accession>
<dbReference type="SMART" id="SM00849">
    <property type="entry name" value="Lactamase_B"/>
    <property type="match status" value="1"/>
</dbReference>
<dbReference type="InterPro" id="IPR051453">
    <property type="entry name" value="MBL_Glyoxalase_II"/>
</dbReference>
<evidence type="ECO:0000256" key="4">
    <source>
        <dbReference type="ARBA" id="ARBA00022833"/>
    </source>
</evidence>
<dbReference type="SUPFAM" id="SSF56281">
    <property type="entry name" value="Metallo-hydrolase/oxidoreductase"/>
    <property type="match status" value="1"/>
</dbReference>
<evidence type="ECO:0000256" key="3">
    <source>
        <dbReference type="ARBA" id="ARBA00022801"/>
    </source>
</evidence>
<evidence type="ECO:0000313" key="6">
    <source>
        <dbReference type="EMBL" id="NIF22251.1"/>
    </source>
</evidence>
<organism evidence="6 7">
    <name type="scientific">Candidatus Pantoea multigeneris</name>
    <dbReference type="NCBI Taxonomy" id="2608357"/>
    <lineage>
        <taxon>Bacteria</taxon>
        <taxon>Pseudomonadati</taxon>
        <taxon>Pseudomonadota</taxon>
        <taxon>Gammaproteobacteria</taxon>
        <taxon>Enterobacterales</taxon>
        <taxon>Erwiniaceae</taxon>
        <taxon>Pantoea</taxon>
    </lineage>
</organism>
<dbReference type="PANTHER" id="PTHR46233:SF3">
    <property type="entry name" value="HYDROXYACYLGLUTATHIONE HYDROLASE GLOC"/>
    <property type="match status" value="1"/>
</dbReference>
<dbReference type="Gene3D" id="3.60.15.10">
    <property type="entry name" value="Ribonuclease Z/Hydroxyacylglutathione hydrolase-like"/>
    <property type="match status" value="1"/>
</dbReference>
<keyword evidence="2" id="KW-0479">Metal-binding</keyword>
<sequence length="229" mass="25647">MTASEDAGIQVITIKVAQGKFINNCYLVINCANRAAVIIDPAWQLDKIQQIMQQCQVDLQGILVTHAHDDHINLAQPLADRYHCPIWLSQQEAEHSGYHAEQLQLFSEQVLEIGGMAIQTLITPGHTPGSSCFQIGQNVFTGDTLFAEGVGLCPDREAATTLFNSVQQLKQRLAADALIYPGHTFVKAPGQRMDHLYKMNIYLALDECETFVNFRMRPNQDKSRWMAFS</sequence>
<dbReference type="PANTHER" id="PTHR46233">
    <property type="entry name" value="HYDROXYACYLGLUTATHIONE HYDROLASE GLOC"/>
    <property type="match status" value="1"/>
</dbReference>
<keyword evidence="3" id="KW-0378">Hydrolase</keyword>
<protein>
    <submittedName>
        <fullName evidence="6">MBL fold metallo-hydrolase</fullName>
    </submittedName>
</protein>
<name>A0ABX0RA82_9GAMM</name>
<comment type="cofactor">
    <cofactor evidence="1">
        <name>Zn(2+)</name>
        <dbReference type="ChEBI" id="CHEBI:29105"/>
    </cofactor>
</comment>
<dbReference type="InterPro" id="IPR001279">
    <property type="entry name" value="Metallo-B-lactamas"/>
</dbReference>
<dbReference type="Proteomes" id="UP001515683">
    <property type="component" value="Unassembled WGS sequence"/>
</dbReference>
<proteinExistence type="predicted"/>
<evidence type="ECO:0000256" key="2">
    <source>
        <dbReference type="ARBA" id="ARBA00022723"/>
    </source>
</evidence>
<dbReference type="EMBL" id="VWXF01000004">
    <property type="protein sequence ID" value="NIF22251.1"/>
    <property type="molecule type" value="Genomic_DNA"/>
</dbReference>
<gene>
    <name evidence="6" type="ORF">F3J40_11640</name>
</gene>
<keyword evidence="4" id="KW-0862">Zinc</keyword>
<dbReference type="RefSeq" id="WP_167014775.1">
    <property type="nucleotide sequence ID" value="NZ_VWXF01000004.1"/>
</dbReference>
<evidence type="ECO:0000256" key="1">
    <source>
        <dbReference type="ARBA" id="ARBA00001947"/>
    </source>
</evidence>
<evidence type="ECO:0000313" key="7">
    <source>
        <dbReference type="Proteomes" id="UP001515683"/>
    </source>
</evidence>
<comment type="caution">
    <text evidence="6">The sequence shown here is derived from an EMBL/GenBank/DDBJ whole genome shotgun (WGS) entry which is preliminary data.</text>
</comment>
<keyword evidence="7" id="KW-1185">Reference proteome</keyword>
<evidence type="ECO:0000259" key="5">
    <source>
        <dbReference type="SMART" id="SM00849"/>
    </source>
</evidence>
<reference evidence="6 7" key="1">
    <citation type="journal article" date="2019" name="bioRxiv">
        <title>Bacteria contribute to plant secondary compound degradation in a generalist herbivore system.</title>
        <authorList>
            <person name="Francoeur C.B."/>
            <person name="Khadempour L."/>
            <person name="Moreira-Soto R.D."/>
            <person name="Gotting K."/>
            <person name="Book A.J."/>
            <person name="Pinto-Tomas A.A."/>
            <person name="Keefover-Ring K."/>
            <person name="Currie C.R."/>
        </authorList>
    </citation>
    <scope>NUCLEOTIDE SEQUENCE [LARGE SCALE GENOMIC DNA]</scope>
    <source>
        <strain evidence="6">Acro-835</strain>
    </source>
</reference>
<feature type="domain" description="Metallo-beta-lactamase" evidence="5">
    <location>
        <begin position="22"/>
        <end position="183"/>
    </location>
</feature>
<dbReference type="InterPro" id="IPR036866">
    <property type="entry name" value="RibonucZ/Hydroxyglut_hydro"/>
</dbReference>
<dbReference type="Pfam" id="PF00753">
    <property type="entry name" value="Lactamase_B"/>
    <property type="match status" value="1"/>
</dbReference>
<dbReference type="CDD" id="cd16275">
    <property type="entry name" value="BaeB-like_MBL-fold"/>
    <property type="match status" value="1"/>
</dbReference>